<evidence type="ECO:0000313" key="3">
    <source>
        <dbReference type="EMBL" id="AEV80720.1"/>
    </source>
</evidence>
<protein>
    <submittedName>
        <fullName evidence="3">Membrane protein A14</fullName>
    </submittedName>
</protein>
<dbReference type="InterPro" id="IPR003006">
    <property type="entry name" value="Ig/MHC_CS"/>
</dbReference>
<organism evidence="3 4">
    <name type="scientific">Aotine betaherpesvirus 1</name>
    <dbReference type="NCBI Taxonomy" id="50290"/>
    <lineage>
        <taxon>Viruses</taxon>
        <taxon>Duplodnaviria</taxon>
        <taxon>Heunggongvirae</taxon>
        <taxon>Peploviricota</taxon>
        <taxon>Herviviricetes</taxon>
        <taxon>Herpesvirales</taxon>
        <taxon>Orthoherpesviridae</taxon>
        <taxon>Betaherpesvirinae</taxon>
        <taxon>Cytomegalovirus</taxon>
        <taxon>Cytomegalovirus aotinebeta1</taxon>
    </lineage>
</organism>
<gene>
    <name evidence="3" type="primary">A14</name>
</gene>
<feature type="transmembrane region" description="Helical" evidence="1">
    <location>
        <begin position="282"/>
        <end position="300"/>
    </location>
</feature>
<dbReference type="PROSITE" id="PS50835">
    <property type="entry name" value="IG_LIKE"/>
    <property type="match status" value="1"/>
</dbReference>
<keyword evidence="4" id="KW-1185">Reference proteome</keyword>
<accession>G8XU89</accession>
<dbReference type="InterPro" id="IPR036179">
    <property type="entry name" value="Ig-like_dom_sf"/>
</dbReference>
<dbReference type="InterPro" id="IPR007110">
    <property type="entry name" value="Ig-like_dom"/>
</dbReference>
<dbReference type="InterPro" id="IPR013783">
    <property type="entry name" value="Ig-like_fold"/>
</dbReference>
<feature type="domain" description="Ig-like" evidence="2">
    <location>
        <begin position="175"/>
        <end position="267"/>
    </location>
</feature>
<evidence type="ECO:0000256" key="1">
    <source>
        <dbReference type="SAM" id="Phobius"/>
    </source>
</evidence>
<dbReference type="Proteomes" id="UP000113968">
    <property type="component" value="Segment"/>
</dbReference>
<sequence>MSQLVILLLLGCYLHGSVRALPFVEYNCKVKLKCGHVQDTWYLERAFVYYRLLPPDPAKGETSGLTWYQVDDDHRQENATYSTIWVCRDRFKLAIGCDRTRVPTLHAFTFLLHCFAYPNGKFRASYTYIDSDLRVIPLHANVTHWVSLADGDARMKWYRQRRADMERECEALLKPVLTSSLQTYVTSDWVDDHKTMLKCAAFNVNPEEVNLAWWRDDADHIHDADVTTGFFANGSSWKLLTLMVPLGEEYRYTCRVQHGSWAPATLRLAGPHQVGDMISTRTVVQIACCIVIVILLRMFLKRVMPRWIARQKAKHR</sequence>
<keyword evidence="1" id="KW-1133">Transmembrane helix</keyword>
<dbReference type="RefSeq" id="YP_004940040.1">
    <property type="nucleotide sequence ID" value="NC_016447.1"/>
</dbReference>
<dbReference type="GeneID" id="11464088"/>
<keyword evidence="1" id="KW-0472">Membrane</keyword>
<name>G8XU89_9BETA</name>
<dbReference type="Gene3D" id="2.60.40.10">
    <property type="entry name" value="Immunoglobulins"/>
    <property type="match status" value="1"/>
</dbReference>
<evidence type="ECO:0000259" key="2">
    <source>
        <dbReference type="PROSITE" id="PS50835"/>
    </source>
</evidence>
<dbReference type="EMBL" id="FJ483970">
    <property type="protein sequence ID" value="AEV80720.1"/>
    <property type="molecule type" value="Genomic_DNA"/>
</dbReference>
<dbReference type="KEGG" id="vg:11464088"/>
<dbReference type="Pfam" id="PF07654">
    <property type="entry name" value="C1-set"/>
    <property type="match status" value="1"/>
</dbReference>
<proteinExistence type="predicted"/>
<evidence type="ECO:0000313" key="4">
    <source>
        <dbReference type="Proteomes" id="UP000113968"/>
    </source>
</evidence>
<dbReference type="SUPFAM" id="SSF48726">
    <property type="entry name" value="Immunoglobulin"/>
    <property type="match status" value="1"/>
</dbReference>
<reference evidence="3" key="1">
    <citation type="submission" date="2011-12" db="EMBL/GenBank/DDBJ databases">
        <title>Comparative genomics of primate cytomegaloviruses.</title>
        <authorList>
            <person name="Davison A.J."/>
            <person name="Holton M."/>
            <person name="Dolan A."/>
            <person name="Dargan D.J."/>
            <person name="Gatherer D."/>
            <person name="Hayward G.S."/>
        </authorList>
    </citation>
    <scope>NUCLEOTIDE SEQUENCE [LARGE SCALE GENOMIC DNA]</scope>
    <source>
        <strain evidence="3">S34E</strain>
    </source>
</reference>
<dbReference type="PROSITE" id="PS00290">
    <property type="entry name" value="IG_MHC"/>
    <property type="match status" value="1"/>
</dbReference>
<keyword evidence="1" id="KW-0812">Transmembrane</keyword>
<dbReference type="InterPro" id="IPR003597">
    <property type="entry name" value="Ig_C1-set"/>
</dbReference>